<feature type="compositionally biased region" description="Low complexity" evidence="1">
    <location>
        <begin position="27"/>
        <end position="44"/>
    </location>
</feature>
<dbReference type="OrthoDB" id="5399555at2759"/>
<evidence type="ECO:0000256" key="1">
    <source>
        <dbReference type="SAM" id="MobiDB-lite"/>
    </source>
</evidence>
<gene>
    <name evidence="2" type="ORF">FN846DRAFT_326820</name>
</gene>
<comment type="caution">
    <text evidence="2">The sequence shown here is derived from an EMBL/GenBank/DDBJ whole genome shotgun (WGS) entry which is preliminary data.</text>
</comment>
<keyword evidence="3" id="KW-1185">Reference proteome</keyword>
<sequence length="104" mass="11721">MPASVGSVDSSRPMLSQRDTNRFSTYTDVSSTPSQSSTESTTITEIDEGLRRLDDQRLTIQRFVPTEQKTETLSKLALGAKVERALRWRMEGQDYVPRPRVKSG</sequence>
<evidence type="ECO:0000313" key="2">
    <source>
        <dbReference type="EMBL" id="KAA8895658.1"/>
    </source>
</evidence>
<feature type="region of interest" description="Disordered" evidence="1">
    <location>
        <begin position="1"/>
        <end position="48"/>
    </location>
</feature>
<reference evidence="2 3" key="1">
    <citation type="submission" date="2019-09" db="EMBL/GenBank/DDBJ databases">
        <title>Draft genome of the ectomycorrhizal ascomycete Sphaerosporella brunnea.</title>
        <authorList>
            <consortium name="DOE Joint Genome Institute"/>
            <person name="Benucci G.M."/>
            <person name="Marozzi G."/>
            <person name="Antonielli L."/>
            <person name="Sanchez S."/>
            <person name="Marco P."/>
            <person name="Wang X."/>
            <person name="Falini L.B."/>
            <person name="Barry K."/>
            <person name="Haridas S."/>
            <person name="Lipzen A."/>
            <person name="Labutti K."/>
            <person name="Grigoriev I.V."/>
            <person name="Murat C."/>
            <person name="Martin F."/>
            <person name="Albertini E."/>
            <person name="Donnini D."/>
            <person name="Bonito G."/>
        </authorList>
    </citation>
    <scope>NUCLEOTIDE SEQUENCE [LARGE SCALE GENOMIC DNA]</scope>
    <source>
        <strain evidence="2 3">Sb_GMNB300</strain>
    </source>
</reference>
<evidence type="ECO:0000313" key="3">
    <source>
        <dbReference type="Proteomes" id="UP000326924"/>
    </source>
</evidence>
<dbReference type="EMBL" id="VXIS01000251">
    <property type="protein sequence ID" value="KAA8895658.1"/>
    <property type="molecule type" value="Genomic_DNA"/>
</dbReference>
<dbReference type="Proteomes" id="UP000326924">
    <property type="component" value="Unassembled WGS sequence"/>
</dbReference>
<accession>A0A5J5ELP3</accession>
<name>A0A5J5ELP3_9PEZI</name>
<protein>
    <submittedName>
        <fullName evidence="2">Uncharacterized protein</fullName>
    </submittedName>
</protein>
<organism evidence="2 3">
    <name type="scientific">Sphaerosporella brunnea</name>
    <dbReference type="NCBI Taxonomy" id="1250544"/>
    <lineage>
        <taxon>Eukaryota</taxon>
        <taxon>Fungi</taxon>
        <taxon>Dikarya</taxon>
        <taxon>Ascomycota</taxon>
        <taxon>Pezizomycotina</taxon>
        <taxon>Pezizomycetes</taxon>
        <taxon>Pezizales</taxon>
        <taxon>Pyronemataceae</taxon>
        <taxon>Sphaerosporella</taxon>
    </lineage>
</organism>
<proteinExistence type="predicted"/>
<feature type="compositionally biased region" description="Polar residues" evidence="1">
    <location>
        <begin position="7"/>
        <end position="26"/>
    </location>
</feature>
<dbReference type="AlphaFoldDB" id="A0A5J5ELP3"/>
<dbReference type="InParanoid" id="A0A5J5ELP3"/>